<sequence>MKKNNSLKGGILMKKIPIGINDFKTLIENNYYYIDKTKHIEDILNDGSEVI</sequence>
<keyword evidence="3" id="KW-1185">Reference proteome</keyword>
<name>F9ERV2_9FUSO</name>
<protein>
    <recommendedName>
        <fullName evidence="1">AAA-ATPase-like domain-containing protein</fullName>
    </recommendedName>
</protein>
<comment type="caution">
    <text evidence="2">The sequence shown here is derived from an EMBL/GenBank/DDBJ whole genome shotgun (WGS) entry which is preliminary data.</text>
</comment>
<feature type="non-terminal residue" evidence="2">
    <location>
        <position position="51"/>
    </location>
</feature>
<evidence type="ECO:0000313" key="3">
    <source>
        <dbReference type="Proteomes" id="UP000005392"/>
    </source>
</evidence>
<reference evidence="2 3" key="1">
    <citation type="submission" date="2011-05" db="EMBL/GenBank/DDBJ databases">
        <authorList>
            <person name="Muzny D."/>
            <person name="Qin X."/>
            <person name="Deng J."/>
            <person name="Jiang H."/>
            <person name="Liu Y."/>
            <person name="Qu J."/>
            <person name="Song X.-Z."/>
            <person name="Zhang L."/>
            <person name="Thornton R."/>
            <person name="Coyle M."/>
            <person name="Francisco L."/>
            <person name="Jackson L."/>
            <person name="Javaid M."/>
            <person name="Korchina V."/>
            <person name="Kovar C."/>
            <person name="Mata R."/>
            <person name="Mathew T."/>
            <person name="Ngo R."/>
            <person name="Nguyen L."/>
            <person name="Nguyen N."/>
            <person name="Okwuonu G."/>
            <person name="Ongeri F."/>
            <person name="Pham C."/>
            <person name="Simmons D."/>
            <person name="Wilczek-Boney K."/>
            <person name="Hale W."/>
            <person name="Jakkamsetti A."/>
            <person name="Pham P."/>
            <person name="Ruth R."/>
            <person name="San Lucas F."/>
            <person name="Warren J."/>
            <person name="Zhang J."/>
            <person name="Zhao Z."/>
            <person name="Zhou C."/>
            <person name="Zhu D."/>
            <person name="Lee S."/>
            <person name="Bess C."/>
            <person name="Blankenburg K."/>
            <person name="Forbes L."/>
            <person name="Fu Q."/>
            <person name="Gubbala S."/>
            <person name="Hirani K."/>
            <person name="Jayaseelan J.C."/>
            <person name="Lara F."/>
            <person name="Munidasa M."/>
            <person name="Palculict T."/>
            <person name="Patil S."/>
            <person name="Pu L.-L."/>
            <person name="Saada N."/>
            <person name="Tang L."/>
            <person name="Weissenberger G."/>
            <person name="Zhu Y."/>
            <person name="Hemphill L."/>
            <person name="Shang Y."/>
            <person name="Youmans B."/>
            <person name="Ayvaz T."/>
            <person name="Ross M."/>
            <person name="Santibanez J."/>
            <person name="Aqrawi P."/>
            <person name="Gross S."/>
            <person name="Joshi V."/>
            <person name="Fowler G."/>
            <person name="Nazareth L."/>
            <person name="Reid J."/>
            <person name="Worley K."/>
            <person name="Petrosino J."/>
            <person name="Highlander S."/>
            <person name="Gibbs R."/>
        </authorList>
    </citation>
    <scope>NUCLEOTIDE SEQUENCE [LARGE SCALE GENOMIC DNA]</scope>
    <source>
        <strain evidence="2 3">ATCC 51191</strain>
    </source>
</reference>
<evidence type="ECO:0000313" key="2">
    <source>
        <dbReference type="EMBL" id="EGQ75659.1"/>
    </source>
</evidence>
<dbReference type="AlphaFoldDB" id="F9ERV2"/>
<feature type="domain" description="AAA-ATPase-like" evidence="1">
    <location>
        <begin position="17"/>
        <end position="50"/>
    </location>
</feature>
<organism evidence="2 3">
    <name type="scientific">Fusobacterium animalis ATCC 51191</name>
    <dbReference type="NCBI Taxonomy" id="997347"/>
    <lineage>
        <taxon>Bacteria</taxon>
        <taxon>Fusobacteriati</taxon>
        <taxon>Fusobacteriota</taxon>
        <taxon>Fusobacteriia</taxon>
        <taxon>Fusobacteriales</taxon>
        <taxon>Fusobacteriaceae</taxon>
        <taxon>Fusobacterium</taxon>
    </lineage>
</organism>
<dbReference type="HOGENOM" id="CLU_215101_0_0_0"/>
<gene>
    <name evidence="2" type="ORF">HMPREF9094_2657</name>
</gene>
<proteinExistence type="predicted"/>
<dbReference type="InterPro" id="IPR018631">
    <property type="entry name" value="AAA-ATPase-like_dom"/>
</dbReference>
<dbReference type="Proteomes" id="UP000005392">
    <property type="component" value="Unassembled WGS sequence"/>
</dbReference>
<dbReference type="EMBL" id="AFQD01000663">
    <property type="protein sequence ID" value="EGQ75659.1"/>
    <property type="molecule type" value="Genomic_DNA"/>
</dbReference>
<accession>F9ERV2</accession>
<dbReference type="Pfam" id="PF09820">
    <property type="entry name" value="AAA-ATPase_like"/>
    <property type="match status" value="1"/>
</dbReference>
<evidence type="ECO:0000259" key="1">
    <source>
        <dbReference type="Pfam" id="PF09820"/>
    </source>
</evidence>